<evidence type="ECO:0000256" key="1">
    <source>
        <dbReference type="SAM" id="MobiDB-lite"/>
    </source>
</evidence>
<dbReference type="PROSITE" id="PS51318">
    <property type="entry name" value="TAT"/>
    <property type="match status" value="1"/>
</dbReference>
<dbReference type="EMBL" id="QQST01000001">
    <property type="protein sequence ID" value="RDI71442.1"/>
    <property type="molecule type" value="Genomic_DNA"/>
</dbReference>
<reference evidence="5" key="1">
    <citation type="submission" date="2016-10" db="EMBL/GenBank/DDBJ databases">
        <authorList>
            <person name="Varghese N."/>
            <person name="Submissions S."/>
        </authorList>
    </citation>
    <scope>NUCLEOTIDE SEQUENCE [LARGE SCALE GENOMIC DNA]</scope>
    <source>
        <strain evidence="5">CGMCC 1.12397</strain>
    </source>
</reference>
<feature type="compositionally biased region" description="Acidic residues" evidence="1">
    <location>
        <begin position="51"/>
        <end position="61"/>
    </location>
</feature>
<feature type="region of interest" description="Disordered" evidence="1">
    <location>
        <begin position="336"/>
        <end position="409"/>
    </location>
</feature>
<evidence type="ECO:0000313" key="4">
    <source>
        <dbReference type="EMBL" id="SDQ79199.1"/>
    </source>
</evidence>
<sequence length="409" mass="42980">MDDTNDRDERASEESSDGIGPETSRRTFLSASAVGLTTAGIAASSAGVAAEGDDSNGDDTSCDGNGHDEEDEPFAAVEFSNQMADENTVVVDSTVLSEGGFVAIHDERLFEGSAVESVVGVSEYLEPGAHYAVEVNLFDVPGADFGDEEQSLSEGQPLVAMPHYDTNGNETYDFVSSGGEEDGPYVDDKRAVVDLGLVGMEDDEDSFALLDFENQYSEGEEIDIDEVTLSEGGFVAIHDARLLEGKVTESVIGVSEYLEAGEHEEVEVKLFDVEGADFDDDRLHSDQPLIPMPHYDTNGNETYDFVSSGGEEDGPFTENGQPVVDLGFVLVVDDEDEHKDEDDKDNGDDGNGHDACNGNGDDGNGNGNGHENNGNGGNGNGGNGNGNGDDTTGNTTTTTTTTADSGGSN</sequence>
<dbReference type="Proteomes" id="UP000255421">
    <property type="component" value="Unassembled WGS sequence"/>
</dbReference>
<evidence type="ECO:0000313" key="3">
    <source>
        <dbReference type="EMBL" id="RDI71442.1"/>
    </source>
</evidence>
<dbReference type="RefSeq" id="WP_114936170.1">
    <property type="nucleotide sequence ID" value="NZ_FNKQ01000003.1"/>
</dbReference>
<dbReference type="OrthoDB" id="239724at2157"/>
<evidence type="ECO:0000313" key="6">
    <source>
        <dbReference type="Proteomes" id="UP000255421"/>
    </source>
</evidence>
<dbReference type="Proteomes" id="UP000199289">
    <property type="component" value="Unassembled WGS sequence"/>
</dbReference>
<name>A0A1H1DSG2_9EURY</name>
<feature type="compositionally biased region" description="Low complexity" evidence="1">
    <location>
        <begin position="388"/>
        <end position="409"/>
    </location>
</feature>
<protein>
    <recommendedName>
        <fullName evidence="2">DUF7282 domain-containing protein</fullName>
    </recommendedName>
</protein>
<feature type="domain" description="DUF7282" evidence="2">
    <location>
        <begin position="75"/>
        <end position="194"/>
    </location>
</feature>
<reference evidence="3 6" key="3">
    <citation type="submission" date="2018-07" db="EMBL/GenBank/DDBJ databases">
        <title>Genome sequence of extremly halophilic archaeon Halopelagius longus strain BC12-B1.</title>
        <authorList>
            <person name="Zhang X."/>
        </authorList>
    </citation>
    <scope>NUCLEOTIDE SEQUENCE [LARGE SCALE GENOMIC DNA]</scope>
    <source>
        <strain evidence="3 6">BC12-B1</strain>
    </source>
</reference>
<organism evidence="4 5">
    <name type="scientific">Halopelagius longus</name>
    <dbReference type="NCBI Taxonomy" id="1236180"/>
    <lineage>
        <taxon>Archaea</taxon>
        <taxon>Methanobacteriati</taxon>
        <taxon>Methanobacteriota</taxon>
        <taxon>Stenosarchaea group</taxon>
        <taxon>Halobacteria</taxon>
        <taxon>Halobacteriales</taxon>
        <taxon>Haloferacaceae</taxon>
    </lineage>
</organism>
<feature type="region of interest" description="Disordered" evidence="1">
    <location>
        <begin position="1"/>
        <end position="26"/>
    </location>
</feature>
<evidence type="ECO:0000259" key="2">
    <source>
        <dbReference type="Pfam" id="PF23951"/>
    </source>
</evidence>
<feature type="compositionally biased region" description="Gly residues" evidence="1">
    <location>
        <begin position="360"/>
        <end position="387"/>
    </location>
</feature>
<feature type="compositionally biased region" description="Acidic residues" evidence="1">
    <location>
        <begin position="336"/>
        <end position="348"/>
    </location>
</feature>
<dbReference type="AlphaFoldDB" id="A0A1H1DSG2"/>
<proteinExistence type="predicted"/>
<dbReference type="Pfam" id="PF23951">
    <property type="entry name" value="DUF7282"/>
    <property type="match status" value="2"/>
</dbReference>
<dbReference type="EMBL" id="FNKQ01000003">
    <property type="protein sequence ID" value="SDQ79199.1"/>
    <property type="molecule type" value="Genomic_DNA"/>
</dbReference>
<evidence type="ECO:0000313" key="5">
    <source>
        <dbReference type="Proteomes" id="UP000199289"/>
    </source>
</evidence>
<gene>
    <name evidence="3" type="ORF">DWB78_06745</name>
    <name evidence="4" type="ORF">SAMN05216278_2550</name>
</gene>
<dbReference type="InterPro" id="IPR055706">
    <property type="entry name" value="Slg1/2_DUF7282"/>
</dbReference>
<feature type="domain" description="DUF7282" evidence="2">
    <location>
        <begin position="210"/>
        <end position="325"/>
    </location>
</feature>
<dbReference type="InterPro" id="IPR006311">
    <property type="entry name" value="TAT_signal"/>
</dbReference>
<feature type="region of interest" description="Disordered" evidence="1">
    <location>
        <begin position="44"/>
        <end position="72"/>
    </location>
</feature>
<reference evidence="4" key="2">
    <citation type="submission" date="2016-10" db="EMBL/GenBank/DDBJ databases">
        <authorList>
            <person name="de Groot N.N."/>
        </authorList>
    </citation>
    <scope>NUCLEOTIDE SEQUENCE [LARGE SCALE GENOMIC DNA]</scope>
    <source>
        <strain evidence="4">CGMCC 1.12397</strain>
    </source>
</reference>
<keyword evidence="6" id="KW-1185">Reference proteome</keyword>
<accession>A0A1H1DSG2</accession>